<dbReference type="Proteomes" id="UP000277928">
    <property type="component" value="Unassembled WGS sequence"/>
</dbReference>
<keyword evidence="4" id="KW-1185">Reference proteome</keyword>
<dbReference type="OrthoDB" id="2125770at2759"/>
<protein>
    <submittedName>
        <fullName evidence="3">Uncharacterized protein</fullName>
    </submittedName>
</protein>
<feature type="non-terminal residue" evidence="3">
    <location>
        <position position="502"/>
    </location>
</feature>
<keyword evidence="1" id="KW-0175">Coiled coil</keyword>
<feature type="region of interest" description="Disordered" evidence="2">
    <location>
        <begin position="468"/>
        <end position="502"/>
    </location>
</feature>
<reference evidence="3 4" key="1">
    <citation type="submission" date="2018-08" db="EMBL/GenBank/DDBJ databases">
        <authorList>
            <person name="Laetsch R D."/>
            <person name="Stevens L."/>
            <person name="Kumar S."/>
            <person name="Blaxter L. M."/>
        </authorList>
    </citation>
    <scope>NUCLEOTIDE SEQUENCE [LARGE SCALE GENOMIC DNA]</scope>
</reference>
<evidence type="ECO:0000313" key="4">
    <source>
        <dbReference type="Proteomes" id="UP000277928"/>
    </source>
</evidence>
<feature type="coiled-coil region" evidence="1">
    <location>
        <begin position="205"/>
        <end position="275"/>
    </location>
</feature>
<dbReference type="STRING" id="42156.A0A3P6T869"/>
<dbReference type="AlphaFoldDB" id="A0A3P6T869"/>
<feature type="compositionally biased region" description="Low complexity" evidence="2">
    <location>
        <begin position="32"/>
        <end position="43"/>
    </location>
</feature>
<feature type="compositionally biased region" description="Polar residues" evidence="2">
    <location>
        <begin position="473"/>
        <end position="494"/>
    </location>
</feature>
<evidence type="ECO:0000256" key="1">
    <source>
        <dbReference type="SAM" id="Coils"/>
    </source>
</evidence>
<accession>A0A3P6T869</accession>
<feature type="region of interest" description="Disordered" evidence="2">
    <location>
        <begin position="1"/>
        <end position="59"/>
    </location>
</feature>
<proteinExistence type="predicted"/>
<gene>
    <name evidence="3" type="ORF">NLS_LOCUS6576</name>
</gene>
<evidence type="ECO:0000256" key="2">
    <source>
        <dbReference type="SAM" id="MobiDB-lite"/>
    </source>
</evidence>
<evidence type="ECO:0000313" key="3">
    <source>
        <dbReference type="EMBL" id="VDK84276.1"/>
    </source>
</evidence>
<sequence length="502" mass="56609">MEEKTDWTVPESSEEQQLPAGVAVESKPPQTLAASSSLNSSANVKHDEVEPDLSDNLPSHQKHIMNRLESIRENKGRILSTLRELKESTKEGEFPHKELMGKMIESYDILTAQEEQYVQLIQKIVYLRENAAEDVQNENEIDGKKLMLEDDSNIHGPKNVAKEPIDGLNNKLSDEAINNGLEEMNSELSKLGVVTGKAVAVSIMNDKLLETLQLHREKKATLEELHRKKRETQKGIADETLQQVEMARLKVASEQEQVERKRKVLERLRREAQRRGIKLGPGSASEPDIVVERQPEPRSTTEAKLRAKLQAKKKQNIEFDDNGPPVPDNLAPAERIPPVLENEQADVQSQKEVKRKTCEITGSSEVVGQKKRKGKKGREQQQVSKKQSDTIDLSIREKLATIAARKERMREIQAKLVQPVLESPDMDETFRNAMQQLKSIAEMRKQLELLREKGASLPQETAELLEHQLAAGANTTEQNGVQLLDTTEMSQCSETPFDESVE</sequence>
<feature type="compositionally biased region" description="Basic and acidic residues" evidence="2">
    <location>
        <begin position="290"/>
        <end position="305"/>
    </location>
</feature>
<feature type="region of interest" description="Disordered" evidence="2">
    <location>
        <begin position="275"/>
        <end position="333"/>
    </location>
</feature>
<organism evidence="3 4">
    <name type="scientific">Litomosoides sigmodontis</name>
    <name type="common">Filarial nematode worm</name>
    <dbReference type="NCBI Taxonomy" id="42156"/>
    <lineage>
        <taxon>Eukaryota</taxon>
        <taxon>Metazoa</taxon>
        <taxon>Ecdysozoa</taxon>
        <taxon>Nematoda</taxon>
        <taxon>Chromadorea</taxon>
        <taxon>Rhabditida</taxon>
        <taxon>Spirurina</taxon>
        <taxon>Spiruromorpha</taxon>
        <taxon>Filarioidea</taxon>
        <taxon>Onchocercidae</taxon>
        <taxon>Litomosoides</taxon>
    </lineage>
</organism>
<feature type="region of interest" description="Disordered" evidence="2">
    <location>
        <begin position="364"/>
        <end position="389"/>
    </location>
</feature>
<name>A0A3P6T869_LITSI</name>
<dbReference type="OMA" id="ETQYMDI"/>
<dbReference type="EMBL" id="UYRX01000593">
    <property type="protein sequence ID" value="VDK84276.1"/>
    <property type="molecule type" value="Genomic_DNA"/>
</dbReference>